<dbReference type="Gene3D" id="2.115.10.20">
    <property type="entry name" value="Glycosyl hydrolase domain, family 43"/>
    <property type="match status" value="1"/>
</dbReference>
<feature type="domain" description="Ricin B lectin" evidence="6">
    <location>
        <begin position="384"/>
        <end position="471"/>
    </location>
</feature>
<dbReference type="CDD" id="cd08998">
    <property type="entry name" value="GH43_Arb43a-like"/>
    <property type="match status" value="1"/>
</dbReference>
<dbReference type="SUPFAM" id="SSF75005">
    <property type="entry name" value="Arabinanase/levansucrase/invertase"/>
    <property type="match status" value="1"/>
</dbReference>
<keyword evidence="4 5" id="KW-0326">Glycosidase</keyword>
<comment type="caution">
    <text evidence="8">The sequence shown here is derived from an EMBL/GenBank/DDBJ whole genome shotgun (WGS) entry which is preliminary data.</text>
</comment>
<dbReference type="Pfam" id="PF14200">
    <property type="entry name" value="RicinB_lectin_2"/>
    <property type="match status" value="1"/>
</dbReference>
<evidence type="ECO:0008006" key="10">
    <source>
        <dbReference type="Google" id="ProtNLM"/>
    </source>
</evidence>
<dbReference type="Proteomes" id="UP000637774">
    <property type="component" value="Unassembled WGS sequence"/>
</dbReference>
<dbReference type="SUPFAM" id="SSF50370">
    <property type="entry name" value="Ricin B-like lectins"/>
    <property type="match status" value="1"/>
</dbReference>
<dbReference type="Pfam" id="PF04616">
    <property type="entry name" value="Glyco_hydro_43"/>
    <property type="match status" value="1"/>
</dbReference>
<dbReference type="InterPro" id="IPR006710">
    <property type="entry name" value="Glyco_hydro_43"/>
</dbReference>
<organism evidence="8 9">
    <name type="scientific">Hymenobacter frigidus</name>
    <dbReference type="NCBI Taxonomy" id="1524095"/>
    <lineage>
        <taxon>Bacteria</taxon>
        <taxon>Pseudomonadati</taxon>
        <taxon>Bacteroidota</taxon>
        <taxon>Cytophagia</taxon>
        <taxon>Cytophagales</taxon>
        <taxon>Hymenobacteraceae</taxon>
        <taxon>Hymenobacter</taxon>
    </lineage>
</organism>
<dbReference type="Pfam" id="PF18962">
    <property type="entry name" value="Por_Secre_tail"/>
    <property type="match status" value="1"/>
</dbReference>
<dbReference type="NCBIfam" id="TIGR04183">
    <property type="entry name" value="Por_Secre_tail"/>
    <property type="match status" value="1"/>
</dbReference>
<accession>A0ABQ2A2U8</accession>
<evidence type="ECO:0000256" key="4">
    <source>
        <dbReference type="ARBA" id="ARBA00023295"/>
    </source>
</evidence>
<dbReference type="InterPro" id="IPR026444">
    <property type="entry name" value="Secre_tail"/>
</dbReference>
<evidence type="ECO:0000256" key="3">
    <source>
        <dbReference type="ARBA" id="ARBA00022801"/>
    </source>
</evidence>
<reference evidence="9" key="1">
    <citation type="journal article" date="2019" name="Int. J. Syst. Evol. Microbiol.">
        <title>The Global Catalogue of Microorganisms (GCM) 10K type strain sequencing project: providing services to taxonomists for standard genome sequencing and annotation.</title>
        <authorList>
            <consortium name="The Broad Institute Genomics Platform"/>
            <consortium name="The Broad Institute Genome Sequencing Center for Infectious Disease"/>
            <person name="Wu L."/>
            <person name="Ma J."/>
        </authorList>
    </citation>
    <scope>NUCLEOTIDE SEQUENCE [LARGE SCALE GENOMIC DNA]</scope>
    <source>
        <strain evidence="9">CGMCC 1.14966</strain>
    </source>
</reference>
<dbReference type="PANTHER" id="PTHR43301">
    <property type="entry name" value="ARABINAN ENDO-1,5-ALPHA-L-ARABINOSIDASE"/>
    <property type="match status" value="1"/>
</dbReference>
<dbReference type="PANTHER" id="PTHR43301:SF3">
    <property type="entry name" value="ARABINAN ENDO-1,5-ALPHA-L-ARABINOSIDASE A-RELATED"/>
    <property type="match status" value="1"/>
</dbReference>
<name>A0ABQ2A2U8_9BACT</name>
<feature type="domain" description="Secretion system C-terminal sorting" evidence="7">
    <location>
        <begin position="504"/>
        <end position="579"/>
    </location>
</feature>
<evidence type="ECO:0000313" key="8">
    <source>
        <dbReference type="EMBL" id="GGH83534.1"/>
    </source>
</evidence>
<dbReference type="CDD" id="cd00161">
    <property type="entry name" value="beta-trefoil_Ricin-like"/>
    <property type="match status" value="1"/>
</dbReference>
<evidence type="ECO:0000256" key="1">
    <source>
        <dbReference type="ARBA" id="ARBA00004834"/>
    </source>
</evidence>
<evidence type="ECO:0000259" key="6">
    <source>
        <dbReference type="Pfam" id="PF14200"/>
    </source>
</evidence>
<dbReference type="InterPro" id="IPR050727">
    <property type="entry name" value="GH43_arabinanases"/>
</dbReference>
<dbReference type="InterPro" id="IPR035992">
    <property type="entry name" value="Ricin_B-like_lectins"/>
</dbReference>
<gene>
    <name evidence="8" type="ORF">GCM10011495_13390</name>
</gene>
<keyword evidence="9" id="KW-1185">Reference proteome</keyword>
<evidence type="ECO:0000256" key="2">
    <source>
        <dbReference type="ARBA" id="ARBA00009865"/>
    </source>
</evidence>
<keyword evidence="3 5" id="KW-0378">Hydrolase</keyword>
<evidence type="ECO:0000313" key="9">
    <source>
        <dbReference type="Proteomes" id="UP000637774"/>
    </source>
</evidence>
<evidence type="ECO:0000259" key="7">
    <source>
        <dbReference type="Pfam" id="PF18962"/>
    </source>
</evidence>
<protein>
    <recommendedName>
        <fullName evidence="10">T9SS type A sorting domain-containing protein</fullName>
    </recommendedName>
</protein>
<comment type="pathway">
    <text evidence="1">Glycan metabolism; L-arabinan degradation.</text>
</comment>
<evidence type="ECO:0000256" key="5">
    <source>
        <dbReference type="RuleBase" id="RU361187"/>
    </source>
</evidence>
<dbReference type="RefSeq" id="WP_188561283.1">
    <property type="nucleotide sequence ID" value="NZ_BMGY01000009.1"/>
</dbReference>
<dbReference type="EMBL" id="BMGY01000009">
    <property type="protein sequence ID" value="GGH83534.1"/>
    <property type="molecule type" value="Genomic_DNA"/>
</dbReference>
<dbReference type="Gene3D" id="2.80.10.50">
    <property type="match status" value="2"/>
</dbReference>
<dbReference type="InterPro" id="IPR000772">
    <property type="entry name" value="Ricin_B_lectin"/>
</dbReference>
<comment type="similarity">
    <text evidence="2 5">Belongs to the glycosyl hydrolase 43 family.</text>
</comment>
<sequence>MPNTCLFAPETLRWQQLLRRCLTSLFVLVAVGWAAPARALQGLTGIHDPSTIIKSGNTYWTFATGQGIYSLYSTDLVKWTPSPRAVFQNNTYPAWINTKVPGFTGIFWAPECVFQNGKYYLYYSCSTFGSRVSAIGLATNVTLDPANPNYNWVDEGEVISTNNGSAVNAIDPAIYRDASNNLWMTYGSFFGGIRIVQMDPATGKLLAGAAQAAVANGDVEAAYVKQRGAFYYLFINRGTCCQGSSSTYRILVGRSASPNGPFLDKTGANLNNGGGTLLLSALGRYRGPGHVGIFEENGTAYFSHHYYDSYEGGAPKLGLAKLTWDAADWPVVSRDWLNAPAVAGAPVRYTVATGPATTSLVWQSQGCTGGSGQAITQAARTGGTCQQWDFTALGNGDYKITSALGGLAASVANCSDANGAVLQLGAYTDQDCQQYHLDRANDGSLVFASLNGNRVVEVPAASASPGTQLALFDYNGCACQRWFLTPTAGPTATAAGQGLPGVSIFPIPAPMGNFTVDMGGQKSSEAVTVEVLDLQGRVVYRQTVAHPSAQLSVDAGLPTGLFLVRVRIGAGQLTQKLTVL</sequence>
<proteinExistence type="inferred from homology"/>
<dbReference type="InterPro" id="IPR023296">
    <property type="entry name" value="Glyco_hydro_beta-prop_sf"/>
</dbReference>
<dbReference type="PROSITE" id="PS50231">
    <property type="entry name" value="RICIN_B_LECTIN"/>
    <property type="match status" value="1"/>
</dbReference>